<keyword evidence="2" id="KW-1185">Reference proteome</keyword>
<accession>A0A975W8U5</accession>
<evidence type="ECO:0000313" key="1">
    <source>
        <dbReference type="EMBL" id="SEJ20974.1"/>
    </source>
</evidence>
<dbReference type="InterPro" id="IPR038396">
    <property type="entry name" value="SpoIIAA-like_sf"/>
</dbReference>
<dbReference type="SUPFAM" id="SSF52091">
    <property type="entry name" value="SpoIIaa-like"/>
    <property type="match status" value="1"/>
</dbReference>
<reference evidence="1 2" key="1">
    <citation type="submission" date="2016-10" db="EMBL/GenBank/DDBJ databases">
        <authorList>
            <person name="Varghese N."/>
            <person name="Submissions S."/>
        </authorList>
    </citation>
    <scope>NUCLEOTIDE SEQUENCE [LARGE SCALE GENOMIC DNA]</scope>
    <source>
        <strain evidence="1 2">FF3</strain>
    </source>
</reference>
<dbReference type="AlphaFoldDB" id="A0A975W8U5"/>
<comment type="caution">
    <text evidence="1">The sequence shown here is derived from an EMBL/GenBank/DDBJ whole genome shotgun (WGS) entry which is preliminary data.</text>
</comment>
<dbReference type="Gene3D" id="3.40.50.10600">
    <property type="entry name" value="SpoIIaa-like domains"/>
    <property type="match status" value="1"/>
</dbReference>
<organism evidence="1 2">
    <name type="scientific">Marinovum algicola</name>
    <dbReference type="NCBI Taxonomy" id="42444"/>
    <lineage>
        <taxon>Bacteria</taxon>
        <taxon>Pseudomonadati</taxon>
        <taxon>Pseudomonadota</taxon>
        <taxon>Alphaproteobacteria</taxon>
        <taxon>Rhodobacterales</taxon>
        <taxon>Roseobacteraceae</taxon>
        <taxon>Marinovum</taxon>
    </lineage>
</organism>
<proteinExistence type="predicted"/>
<dbReference type="InterPro" id="IPR021866">
    <property type="entry name" value="SpoIIAA-like"/>
</dbReference>
<gene>
    <name evidence="1" type="ORF">SAMN04487940_10460</name>
</gene>
<dbReference type="Proteomes" id="UP000182932">
    <property type="component" value="Unassembled WGS sequence"/>
</dbReference>
<evidence type="ECO:0000313" key="2">
    <source>
        <dbReference type="Proteomes" id="UP000182932"/>
    </source>
</evidence>
<dbReference type="Pfam" id="PF11964">
    <property type="entry name" value="SpoIIAA-like"/>
    <property type="match status" value="1"/>
</dbReference>
<name>A0A975W8U5_9RHOB</name>
<dbReference type="InterPro" id="IPR036513">
    <property type="entry name" value="STAS_dom_sf"/>
</dbReference>
<sequence length="124" mass="13650">MAITYTEFPEKKRVEFTVSGQITKADYDSIAGPMEAFIDAHGTVQMIEVVDHFSGFDPGLLLPGLRFDIKALPHISHIAVVTDIGWLSPIARSVGALLPTRMRVFPRDGLDAARAWLDGENPED</sequence>
<dbReference type="EMBL" id="FNYY01000004">
    <property type="protein sequence ID" value="SEJ20974.1"/>
    <property type="molecule type" value="Genomic_DNA"/>
</dbReference>
<dbReference type="GeneID" id="80817750"/>
<protein>
    <submittedName>
        <fullName evidence="1">SpoIIAA-like</fullName>
    </submittedName>
</protein>
<dbReference type="RefSeq" id="WP_074835877.1">
    <property type="nucleotide sequence ID" value="NZ_CATLQZ010000013.1"/>
</dbReference>